<evidence type="ECO:0000313" key="8">
    <source>
        <dbReference type="EMBL" id="OGI76433.1"/>
    </source>
</evidence>
<comment type="caution">
    <text evidence="8">The sequence shown here is derived from an EMBL/GenBank/DDBJ whole genome shotgun (WGS) entry which is preliminary data.</text>
</comment>
<evidence type="ECO:0000313" key="9">
    <source>
        <dbReference type="Proteomes" id="UP000179275"/>
    </source>
</evidence>
<dbReference type="NCBIfam" id="TIGR00114">
    <property type="entry name" value="lumazine-synth"/>
    <property type="match status" value="1"/>
</dbReference>
<evidence type="ECO:0000256" key="6">
    <source>
        <dbReference type="ARBA" id="ARBA00048785"/>
    </source>
</evidence>
<feature type="binding site" evidence="7">
    <location>
        <position position="25"/>
    </location>
    <ligand>
        <name>5-amino-6-(D-ribitylamino)uracil</name>
        <dbReference type="ChEBI" id="CHEBI:15934"/>
    </ligand>
</feature>
<dbReference type="HAMAP" id="MF_00178">
    <property type="entry name" value="Lumazine_synth"/>
    <property type="match status" value="1"/>
</dbReference>
<feature type="binding site" evidence="7">
    <location>
        <begin position="98"/>
        <end position="99"/>
    </location>
    <ligand>
        <name>(2S)-2-hydroxy-3-oxobutyl phosphate</name>
        <dbReference type="ChEBI" id="CHEBI:58830"/>
    </ligand>
</feature>
<feature type="active site" description="Proton donor" evidence="7">
    <location>
        <position position="101"/>
    </location>
</feature>
<comment type="function">
    <text evidence="7">Catalyzes the formation of 6,7-dimethyl-8-ribityllumazine by condensation of 5-amino-6-(D-ribitylamino)uracil with 3,4-dihydroxy-2-butanone 4-phosphate. This is the penultimate step in the biosynthesis of riboflavin.</text>
</comment>
<name>A0A1F6W3D6_9BACT</name>
<dbReference type="AlphaFoldDB" id="A0A1F6W3D6"/>
<dbReference type="GO" id="GO:0000906">
    <property type="term" value="F:6,7-dimethyl-8-ribityllumazine synthase activity"/>
    <property type="evidence" value="ECO:0007669"/>
    <property type="project" value="UniProtKB-UniRule"/>
</dbReference>
<dbReference type="Proteomes" id="UP000179275">
    <property type="component" value="Unassembled WGS sequence"/>
</dbReference>
<dbReference type="PANTHER" id="PTHR21058">
    <property type="entry name" value="6,7-DIMETHYL-8-RIBITYLLUMAZINE SYNTHASE DMRL SYNTHASE LUMAZINE SYNTHASE"/>
    <property type="match status" value="1"/>
</dbReference>
<dbReference type="Gene3D" id="3.40.50.960">
    <property type="entry name" value="Lumazine/riboflavin synthase"/>
    <property type="match status" value="1"/>
</dbReference>
<sequence>MQIKDKKYEYFNGSKAKVGIVTARWNKEITDGLLESALVMLKKNKVAEQNIKVVSIAGSMEIPFALHKLAQSKKPARPGGRSGGYDFLIALGCVIRGDTPHFDYVCKMAQEGILKVMIEDNIPVGFGVLTVNNIKQARERTHIGGEAALAALELSLLNE</sequence>
<dbReference type="EC" id="2.5.1.78" evidence="3 7"/>
<keyword evidence="5 7" id="KW-0808">Transferase</keyword>
<organism evidence="8 9">
    <name type="scientific">Candidatus Nomurabacteria bacterium RIFCSPHIGHO2_02_FULL_42_19</name>
    <dbReference type="NCBI Taxonomy" id="1801756"/>
    <lineage>
        <taxon>Bacteria</taxon>
        <taxon>Candidatus Nomuraibacteriota</taxon>
    </lineage>
</organism>
<keyword evidence="4 7" id="KW-0686">Riboflavin biosynthesis</keyword>
<proteinExistence type="inferred from homology"/>
<dbReference type="InterPro" id="IPR034964">
    <property type="entry name" value="LS"/>
</dbReference>
<dbReference type="Pfam" id="PF00885">
    <property type="entry name" value="DMRL_synthase"/>
    <property type="match status" value="1"/>
</dbReference>
<evidence type="ECO:0000256" key="4">
    <source>
        <dbReference type="ARBA" id="ARBA00022619"/>
    </source>
</evidence>
<evidence type="ECO:0000256" key="5">
    <source>
        <dbReference type="ARBA" id="ARBA00022679"/>
    </source>
</evidence>
<feature type="binding site" evidence="7">
    <location>
        <begin position="93"/>
        <end position="95"/>
    </location>
    <ligand>
        <name>5-amino-6-(D-ribitylamino)uracil</name>
        <dbReference type="ChEBI" id="CHEBI:15934"/>
    </ligand>
</feature>
<dbReference type="GO" id="GO:0009349">
    <property type="term" value="C:riboflavin synthase complex"/>
    <property type="evidence" value="ECO:0007669"/>
    <property type="project" value="UniProtKB-UniRule"/>
</dbReference>
<reference evidence="8 9" key="1">
    <citation type="journal article" date="2016" name="Nat. Commun.">
        <title>Thousands of microbial genomes shed light on interconnected biogeochemical processes in an aquifer system.</title>
        <authorList>
            <person name="Anantharaman K."/>
            <person name="Brown C.T."/>
            <person name="Hug L.A."/>
            <person name="Sharon I."/>
            <person name="Castelle C.J."/>
            <person name="Probst A.J."/>
            <person name="Thomas B.C."/>
            <person name="Singh A."/>
            <person name="Wilkins M.J."/>
            <person name="Karaoz U."/>
            <person name="Brodie E.L."/>
            <person name="Williams K.H."/>
            <person name="Hubbard S.S."/>
            <person name="Banfield J.F."/>
        </authorList>
    </citation>
    <scope>NUCLEOTIDE SEQUENCE [LARGE SCALE GENOMIC DNA]</scope>
</reference>
<evidence type="ECO:0000256" key="1">
    <source>
        <dbReference type="ARBA" id="ARBA00004917"/>
    </source>
</evidence>
<comment type="similarity">
    <text evidence="2 7">Belongs to the DMRL synthase family.</text>
</comment>
<dbReference type="InterPro" id="IPR002180">
    <property type="entry name" value="LS/RS"/>
</dbReference>
<comment type="catalytic activity">
    <reaction evidence="6 7">
        <text>(2S)-2-hydroxy-3-oxobutyl phosphate + 5-amino-6-(D-ribitylamino)uracil = 6,7-dimethyl-8-(1-D-ribityl)lumazine + phosphate + 2 H2O + H(+)</text>
        <dbReference type="Rhea" id="RHEA:26152"/>
        <dbReference type="ChEBI" id="CHEBI:15377"/>
        <dbReference type="ChEBI" id="CHEBI:15378"/>
        <dbReference type="ChEBI" id="CHEBI:15934"/>
        <dbReference type="ChEBI" id="CHEBI:43474"/>
        <dbReference type="ChEBI" id="CHEBI:58201"/>
        <dbReference type="ChEBI" id="CHEBI:58830"/>
        <dbReference type="EC" id="2.5.1.78"/>
    </reaction>
</comment>
<dbReference type="GO" id="GO:0009231">
    <property type="term" value="P:riboflavin biosynthetic process"/>
    <property type="evidence" value="ECO:0007669"/>
    <property type="project" value="UniProtKB-UniRule"/>
</dbReference>
<dbReference type="STRING" id="1801756.A3C67_02260"/>
<comment type="pathway">
    <text evidence="1 7">Cofactor biosynthesis; riboflavin biosynthesis; riboflavin from 2-hydroxy-3-oxobutyl phosphate and 5-amino-6-(D-ribitylamino)uracil: step 1/2.</text>
</comment>
<accession>A0A1F6W3D6</accession>
<feature type="binding site" evidence="7">
    <location>
        <position position="126"/>
    </location>
    <ligand>
        <name>5-amino-6-(D-ribitylamino)uracil</name>
        <dbReference type="ChEBI" id="CHEBI:15934"/>
    </ligand>
</feature>
<evidence type="ECO:0000256" key="7">
    <source>
        <dbReference type="HAMAP-Rule" id="MF_00178"/>
    </source>
</evidence>
<dbReference type="GO" id="GO:0005829">
    <property type="term" value="C:cytosol"/>
    <property type="evidence" value="ECO:0007669"/>
    <property type="project" value="TreeGrafter"/>
</dbReference>
<feature type="binding site" evidence="7">
    <location>
        <begin position="59"/>
        <end position="61"/>
    </location>
    <ligand>
        <name>5-amino-6-(D-ribitylamino)uracil</name>
        <dbReference type="ChEBI" id="CHEBI:15934"/>
    </ligand>
</feature>
<evidence type="ECO:0000256" key="3">
    <source>
        <dbReference type="ARBA" id="ARBA00012664"/>
    </source>
</evidence>
<feature type="binding site" evidence="7">
    <location>
        <position position="140"/>
    </location>
    <ligand>
        <name>(2S)-2-hydroxy-3-oxobutyl phosphate</name>
        <dbReference type="ChEBI" id="CHEBI:58830"/>
    </ligand>
</feature>
<protein>
    <recommendedName>
        <fullName evidence="3 7">6,7-dimethyl-8-ribityllumazine synthase</fullName>
        <shortName evidence="7">DMRL synthase</shortName>
        <shortName evidence="7">LS</shortName>
        <shortName evidence="7">Lumazine synthase</shortName>
        <ecNumber evidence="3 7">2.5.1.78</ecNumber>
    </recommendedName>
</protein>
<dbReference type="InterPro" id="IPR036467">
    <property type="entry name" value="LS/RS_sf"/>
</dbReference>
<dbReference type="CDD" id="cd09209">
    <property type="entry name" value="Lumazine_synthase-I"/>
    <property type="match status" value="1"/>
</dbReference>
<dbReference type="UniPathway" id="UPA00275">
    <property type="reaction ID" value="UER00404"/>
</dbReference>
<dbReference type="PANTHER" id="PTHR21058:SF0">
    <property type="entry name" value="6,7-DIMETHYL-8-RIBITYLLUMAZINE SYNTHASE"/>
    <property type="match status" value="1"/>
</dbReference>
<dbReference type="SUPFAM" id="SSF52121">
    <property type="entry name" value="Lumazine synthase"/>
    <property type="match status" value="1"/>
</dbReference>
<evidence type="ECO:0000256" key="2">
    <source>
        <dbReference type="ARBA" id="ARBA00007424"/>
    </source>
</evidence>
<gene>
    <name evidence="7" type="primary">ribH</name>
    <name evidence="8" type="ORF">A3C67_02260</name>
</gene>
<dbReference type="EMBL" id="MFUG01000003">
    <property type="protein sequence ID" value="OGI76433.1"/>
    <property type="molecule type" value="Genomic_DNA"/>
</dbReference>